<dbReference type="InterPro" id="IPR029018">
    <property type="entry name" value="Hex-like_dom2"/>
</dbReference>
<protein>
    <recommendedName>
        <fullName evidence="3">beta-N-acetylhexosaminidase</fullName>
        <ecNumber evidence="3">3.2.1.52</ecNumber>
    </recommendedName>
</protein>
<gene>
    <name evidence="8" type="ORF">METZ01_LOCUS29250</name>
</gene>
<organism evidence="8">
    <name type="scientific">marine metagenome</name>
    <dbReference type="NCBI Taxonomy" id="408172"/>
    <lineage>
        <taxon>unclassified sequences</taxon>
        <taxon>metagenomes</taxon>
        <taxon>ecological metagenomes</taxon>
    </lineage>
</organism>
<proteinExistence type="inferred from homology"/>
<comment type="similarity">
    <text evidence="2">Belongs to the glycosyl hydrolase 20 family.</text>
</comment>
<dbReference type="EMBL" id="UINC01001276">
    <property type="protein sequence ID" value="SUZ76396.1"/>
    <property type="molecule type" value="Genomic_DNA"/>
</dbReference>
<dbReference type="EC" id="3.2.1.52" evidence="3"/>
<accession>A0A381QAQ8</accession>
<dbReference type="PANTHER" id="PTHR22600:SF57">
    <property type="entry name" value="BETA-N-ACETYLHEXOSAMINIDASE"/>
    <property type="match status" value="1"/>
</dbReference>
<evidence type="ECO:0000259" key="7">
    <source>
        <dbReference type="Pfam" id="PF02838"/>
    </source>
</evidence>
<evidence type="ECO:0000256" key="2">
    <source>
        <dbReference type="ARBA" id="ARBA00006285"/>
    </source>
</evidence>
<keyword evidence="4" id="KW-0378">Hydrolase</keyword>
<feature type="domain" description="Glycoside hydrolase family 20 catalytic" evidence="6">
    <location>
        <begin position="187"/>
        <end position="353"/>
    </location>
</feature>
<dbReference type="GO" id="GO:0016020">
    <property type="term" value="C:membrane"/>
    <property type="evidence" value="ECO:0007669"/>
    <property type="project" value="TreeGrafter"/>
</dbReference>
<dbReference type="InterPro" id="IPR015882">
    <property type="entry name" value="HEX_bac_N"/>
</dbReference>
<dbReference type="GO" id="GO:0004563">
    <property type="term" value="F:beta-N-acetylhexosaminidase activity"/>
    <property type="evidence" value="ECO:0007669"/>
    <property type="project" value="UniProtKB-EC"/>
</dbReference>
<feature type="domain" description="Beta-hexosaminidase bacterial type N-terminal" evidence="7">
    <location>
        <begin position="47"/>
        <end position="184"/>
    </location>
</feature>
<evidence type="ECO:0000256" key="5">
    <source>
        <dbReference type="ARBA" id="ARBA00023295"/>
    </source>
</evidence>
<dbReference type="SUPFAM" id="SSF51445">
    <property type="entry name" value="(Trans)glycosidases"/>
    <property type="match status" value="1"/>
</dbReference>
<keyword evidence="5" id="KW-0326">Glycosidase</keyword>
<comment type="catalytic activity">
    <reaction evidence="1">
        <text>Hydrolysis of terminal non-reducing N-acetyl-D-hexosamine residues in N-acetyl-beta-D-hexosaminides.</text>
        <dbReference type="EC" id="3.2.1.52"/>
    </reaction>
</comment>
<dbReference type="InterPro" id="IPR017853">
    <property type="entry name" value="GH"/>
</dbReference>
<dbReference type="GO" id="GO:0005975">
    <property type="term" value="P:carbohydrate metabolic process"/>
    <property type="evidence" value="ECO:0007669"/>
    <property type="project" value="InterPro"/>
</dbReference>
<dbReference type="InterPro" id="IPR025705">
    <property type="entry name" value="Beta_hexosaminidase_sua/sub"/>
</dbReference>
<evidence type="ECO:0000259" key="6">
    <source>
        <dbReference type="Pfam" id="PF00728"/>
    </source>
</evidence>
<dbReference type="SUPFAM" id="SSF55545">
    <property type="entry name" value="beta-N-acetylhexosaminidase-like domain"/>
    <property type="match status" value="1"/>
</dbReference>
<dbReference type="Gene3D" id="3.30.379.10">
    <property type="entry name" value="Chitobiase/beta-hexosaminidase domain 2-like"/>
    <property type="match status" value="1"/>
</dbReference>
<name>A0A381QAQ8_9ZZZZ</name>
<feature type="non-terminal residue" evidence="8">
    <location>
        <position position="422"/>
    </location>
</feature>
<dbReference type="Gene3D" id="3.20.20.80">
    <property type="entry name" value="Glycosidases"/>
    <property type="match status" value="1"/>
</dbReference>
<dbReference type="Pfam" id="PF02838">
    <property type="entry name" value="Glyco_hydro_20b"/>
    <property type="match status" value="1"/>
</dbReference>
<evidence type="ECO:0000256" key="4">
    <source>
        <dbReference type="ARBA" id="ARBA00022801"/>
    </source>
</evidence>
<reference evidence="8" key="1">
    <citation type="submission" date="2018-05" db="EMBL/GenBank/DDBJ databases">
        <authorList>
            <person name="Lanie J.A."/>
            <person name="Ng W.-L."/>
            <person name="Kazmierczak K.M."/>
            <person name="Andrzejewski T.M."/>
            <person name="Davidsen T.M."/>
            <person name="Wayne K.J."/>
            <person name="Tettelin H."/>
            <person name="Glass J.I."/>
            <person name="Rusch D."/>
            <person name="Podicherti R."/>
            <person name="Tsui H.-C.T."/>
            <person name="Winkler M.E."/>
        </authorList>
    </citation>
    <scope>NUCLEOTIDE SEQUENCE</scope>
</reference>
<dbReference type="GO" id="GO:0030203">
    <property type="term" value="P:glycosaminoglycan metabolic process"/>
    <property type="evidence" value="ECO:0007669"/>
    <property type="project" value="TreeGrafter"/>
</dbReference>
<sequence>MNRKLTAKSQNHFGSTVPGQPFLAQSGVLFFSVLVAGCGGGLDKPEHTIIPLPTSVEWMPSDTFYFTEETRILFDSTDTEAERIGEFLSGLIGNSTETMPAVEVYSTDVPDGGIYLTREGASPSLGSEGYELTVTGSQVIVRAVEPAGLFYGVQTIRHLLPPVVEYTAAYPRPLFLPGVHITDQPRFQWRGTMLDVARHFLPLHDVKRFIDLAALYKLNRLHLHLSDDQGWRVEIPGWPNLTEHGGSTEVGGGVGGYYSTDEYTELVEYAQERFVTVVPEIDIPGHTNAALASYADLNCDGIARDLYIGTNVGFSTLCVDKDITYEFLDDVIREISSRTPGPYFHVGGDEVEELSEEEYITFIERIQSIVNSHGKRMIGWDEIALADLAVGSVVQLWRPYWPSDEMEEMDSAQAALRVEFEA</sequence>
<evidence type="ECO:0000256" key="3">
    <source>
        <dbReference type="ARBA" id="ARBA00012663"/>
    </source>
</evidence>
<evidence type="ECO:0000256" key="1">
    <source>
        <dbReference type="ARBA" id="ARBA00001231"/>
    </source>
</evidence>
<dbReference type="PRINTS" id="PR00738">
    <property type="entry name" value="GLHYDRLASE20"/>
</dbReference>
<dbReference type="AlphaFoldDB" id="A0A381QAQ8"/>
<dbReference type="PANTHER" id="PTHR22600">
    <property type="entry name" value="BETA-HEXOSAMINIDASE"/>
    <property type="match status" value="1"/>
</dbReference>
<dbReference type="Pfam" id="PF00728">
    <property type="entry name" value="Glyco_hydro_20"/>
    <property type="match status" value="1"/>
</dbReference>
<dbReference type="InterPro" id="IPR015883">
    <property type="entry name" value="Glyco_hydro_20_cat"/>
</dbReference>
<evidence type="ECO:0000313" key="8">
    <source>
        <dbReference type="EMBL" id="SUZ76396.1"/>
    </source>
</evidence>